<organism evidence="1 2">
    <name type="scientific">Mycetomoellerius zeteki</name>
    <dbReference type="NCBI Taxonomy" id="64791"/>
    <lineage>
        <taxon>Eukaryota</taxon>
        <taxon>Metazoa</taxon>
        <taxon>Ecdysozoa</taxon>
        <taxon>Arthropoda</taxon>
        <taxon>Hexapoda</taxon>
        <taxon>Insecta</taxon>
        <taxon>Pterygota</taxon>
        <taxon>Neoptera</taxon>
        <taxon>Endopterygota</taxon>
        <taxon>Hymenoptera</taxon>
        <taxon>Apocrita</taxon>
        <taxon>Aculeata</taxon>
        <taxon>Formicoidea</taxon>
        <taxon>Formicidae</taxon>
        <taxon>Myrmicinae</taxon>
        <taxon>Mycetomoellerius</taxon>
    </lineage>
</organism>
<dbReference type="Proteomes" id="UP000075809">
    <property type="component" value="Unassembled WGS sequence"/>
</dbReference>
<proteinExistence type="predicted"/>
<name>A0A151WM40_9HYME</name>
<gene>
    <name evidence="1" type="ORF">ALC60_11970</name>
</gene>
<evidence type="ECO:0000313" key="1">
    <source>
        <dbReference type="EMBL" id="KYQ48916.1"/>
    </source>
</evidence>
<evidence type="ECO:0000313" key="2">
    <source>
        <dbReference type="Proteomes" id="UP000075809"/>
    </source>
</evidence>
<reference evidence="1 2" key="1">
    <citation type="submission" date="2015-09" db="EMBL/GenBank/DDBJ databases">
        <title>Trachymyrmex zeteki WGS genome.</title>
        <authorList>
            <person name="Nygaard S."/>
            <person name="Hu H."/>
            <person name="Boomsma J."/>
            <person name="Zhang G."/>
        </authorList>
    </citation>
    <scope>NUCLEOTIDE SEQUENCE [LARGE SCALE GENOMIC DNA]</scope>
    <source>
        <strain evidence="1">Tzet28-1</strain>
        <tissue evidence="1">Whole body</tissue>
    </source>
</reference>
<accession>A0A151WM40</accession>
<dbReference type="AlphaFoldDB" id="A0A151WM40"/>
<protein>
    <submittedName>
        <fullName evidence="1">Uncharacterized protein</fullName>
    </submittedName>
</protein>
<keyword evidence="2" id="KW-1185">Reference proteome</keyword>
<dbReference type="EMBL" id="KQ982944">
    <property type="protein sequence ID" value="KYQ48916.1"/>
    <property type="molecule type" value="Genomic_DNA"/>
</dbReference>
<sequence>MNLLRIRICMRAIKLTRFIRTKSPNYTLLLTRVRRFIKSAAFYYSHISPPYLVVGHFMREREELLILQSVPHASCKTYNSYQGILNSFEATIFQASLDLCTALSNSFIMKKI</sequence>